<proteinExistence type="predicted"/>
<sequence>TESPPQFHLFYLFILSESSGQVTVDQTPTVKSVSAGESLSISCRFSSAPHSDSWGTRVSWYQQKPGEAPKLLIYRTNSRQSGIPDRFSGSGSGSSFTLTISNIQPEDAADYYCQGIHVISSRAVFTQCYRAVQNPPHSHTVLLHLLQEPHTHTHTHQGCNSLEFFIIV</sequence>
<dbReference type="InterPro" id="IPR050150">
    <property type="entry name" value="IgV_Light_Chain"/>
</dbReference>
<dbReference type="InterPro" id="IPR003599">
    <property type="entry name" value="Ig_sub"/>
</dbReference>
<dbReference type="PROSITE" id="PS50835">
    <property type="entry name" value="IG_LIKE"/>
    <property type="match status" value="1"/>
</dbReference>
<dbReference type="PANTHER" id="PTHR23267">
    <property type="entry name" value="IMMUNOGLOBULIN LIGHT CHAIN"/>
    <property type="match status" value="1"/>
</dbReference>
<dbReference type="FunFam" id="2.60.40.10:FF:001495">
    <property type="entry name" value="Si:dkey-234i14.13"/>
    <property type="match status" value="1"/>
</dbReference>
<dbReference type="SMART" id="SM00406">
    <property type="entry name" value="IGv"/>
    <property type="match status" value="1"/>
</dbReference>
<evidence type="ECO:0000259" key="1">
    <source>
        <dbReference type="PROSITE" id="PS50835"/>
    </source>
</evidence>
<dbReference type="InterPro" id="IPR007110">
    <property type="entry name" value="Ig-like_dom"/>
</dbReference>
<dbReference type="InterPro" id="IPR013783">
    <property type="entry name" value="Ig-like_fold"/>
</dbReference>
<dbReference type="InterPro" id="IPR013106">
    <property type="entry name" value="Ig_V-set"/>
</dbReference>
<dbReference type="InterPro" id="IPR036179">
    <property type="entry name" value="Ig-like_dom_sf"/>
</dbReference>
<dbReference type="Pfam" id="PF07686">
    <property type="entry name" value="V-set"/>
    <property type="match status" value="1"/>
</dbReference>
<reference evidence="2" key="1">
    <citation type="submission" date="2025-08" db="UniProtKB">
        <authorList>
            <consortium name="Ensembl"/>
        </authorList>
    </citation>
    <scope>IDENTIFICATION</scope>
</reference>
<evidence type="ECO:0000313" key="2">
    <source>
        <dbReference type="Ensembl" id="ENSAMXP00005002728.1"/>
    </source>
</evidence>
<name>A0A8B9GRG9_ASTMX</name>
<dbReference type="SUPFAM" id="SSF48726">
    <property type="entry name" value="Immunoglobulin"/>
    <property type="match status" value="1"/>
</dbReference>
<accession>A0A8B9GRG9</accession>
<organism evidence="2 3">
    <name type="scientific">Astyanax mexicanus</name>
    <name type="common">Blind cave fish</name>
    <name type="synonym">Astyanax fasciatus mexicanus</name>
    <dbReference type="NCBI Taxonomy" id="7994"/>
    <lineage>
        <taxon>Eukaryota</taxon>
        <taxon>Metazoa</taxon>
        <taxon>Chordata</taxon>
        <taxon>Craniata</taxon>
        <taxon>Vertebrata</taxon>
        <taxon>Euteleostomi</taxon>
        <taxon>Actinopterygii</taxon>
        <taxon>Neopterygii</taxon>
        <taxon>Teleostei</taxon>
        <taxon>Ostariophysi</taxon>
        <taxon>Characiformes</taxon>
        <taxon>Characoidei</taxon>
        <taxon>Acestrorhamphidae</taxon>
        <taxon>Acestrorhamphinae</taxon>
        <taxon>Astyanax</taxon>
    </lineage>
</organism>
<dbReference type="AlphaFoldDB" id="A0A8B9GRG9"/>
<dbReference type="SMART" id="SM00409">
    <property type="entry name" value="IG"/>
    <property type="match status" value="1"/>
</dbReference>
<feature type="domain" description="Ig-like" evidence="1">
    <location>
        <begin position="5"/>
        <end position="126"/>
    </location>
</feature>
<dbReference type="Ensembl" id="ENSAMXT00005003081.1">
    <property type="protein sequence ID" value="ENSAMXP00005002728.1"/>
    <property type="gene ID" value="ENSAMXG00005001594.1"/>
</dbReference>
<protein>
    <recommendedName>
        <fullName evidence="1">Ig-like domain-containing protein</fullName>
    </recommendedName>
</protein>
<dbReference type="Proteomes" id="UP000694621">
    <property type="component" value="Unplaced"/>
</dbReference>
<dbReference type="Gene3D" id="2.60.40.10">
    <property type="entry name" value="Immunoglobulins"/>
    <property type="match status" value="1"/>
</dbReference>
<evidence type="ECO:0000313" key="3">
    <source>
        <dbReference type="Proteomes" id="UP000694621"/>
    </source>
</evidence>